<comment type="caution">
    <text evidence="9">The sequence shown here is derived from an EMBL/GenBank/DDBJ whole genome shotgun (WGS) entry which is preliminary data.</text>
</comment>
<gene>
    <name evidence="9" type="ORF">GCM10023331_19710</name>
</gene>
<keyword evidence="10" id="KW-1185">Reference proteome</keyword>
<keyword evidence="4" id="KW-0804">Transcription</keyword>
<dbReference type="SUPFAM" id="SSF46785">
    <property type="entry name" value="Winged helix' DNA-binding domain"/>
    <property type="match status" value="1"/>
</dbReference>
<proteinExistence type="inferred from homology"/>
<dbReference type="PRINTS" id="PR00598">
    <property type="entry name" value="HTHMARR"/>
</dbReference>
<dbReference type="Proteomes" id="UP001500298">
    <property type="component" value="Unassembled WGS sequence"/>
</dbReference>
<evidence type="ECO:0000313" key="10">
    <source>
        <dbReference type="Proteomes" id="UP001500298"/>
    </source>
</evidence>
<evidence type="ECO:0000256" key="5">
    <source>
        <dbReference type="ARBA" id="ARBA00046337"/>
    </source>
</evidence>
<dbReference type="InterPro" id="IPR000835">
    <property type="entry name" value="HTH_MarR-typ"/>
</dbReference>
<evidence type="ECO:0000256" key="7">
    <source>
        <dbReference type="ARBA" id="ARBA00047207"/>
    </source>
</evidence>
<evidence type="ECO:0000256" key="1">
    <source>
        <dbReference type="ARBA" id="ARBA00004496"/>
    </source>
</evidence>
<evidence type="ECO:0000256" key="2">
    <source>
        <dbReference type="ARBA" id="ARBA00023015"/>
    </source>
</evidence>
<reference evidence="10" key="1">
    <citation type="journal article" date="2019" name="Int. J. Syst. Evol. Microbiol.">
        <title>The Global Catalogue of Microorganisms (GCM) 10K type strain sequencing project: providing services to taxonomists for standard genome sequencing and annotation.</title>
        <authorList>
            <consortium name="The Broad Institute Genomics Platform"/>
            <consortium name="The Broad Institute Genome Sequencing Center for Infectious Disease"/>
            <person name="Wu L."/>
            <person name="Ma J."/>
        </authorList>
    </citation>
    <scope>NUCLEOTIDE SEQUENCE [LARGE SCALE GENOMIC DNA]</scope>
    <source>
        <strain evidence="10">JCM 18326</strain>
    </source>
</reference>
<feature type="domain" description="HTH marR-type" evidence="8">
    <location>
        <begin position="21"/>
        <end position="151"/>
    </location>
</feature>
<name>A0ABP9DBT6_9BACT</name>
<evidence type="ECO:0000256" key="3">
    <source>
        <dbReference type="ARBA" id="ARBA00023125"/>
    </source>
</evidence>
<sequence>MAMEENMEGEACRKSDDLKLENQLCFPFYAVSRLIIKQYQPFLEELDITYPQYLVLMLLWEKDGIPVTYITEKLVLNTNTVTPLLQRLEKKGIIDRVRSKQDERKVEVFLTEKGRSLKQQACKIPAALAQKVQGSAEEIETLRKQLWAMIEVMKQSS</sequence>
<dbReference type="PANTHER" id="PTHR42756">
    <property type="entry name" value="TRANSCRIPTIONAL REGULATOR, MARR"/>
    <property type="match status" value="1"/>
</dbReference>
<dbReference type="Gene3D" id="1.10.10.10">
    <property type="entry name" value="Winged helix-like DNA-binding domain superfamily/Winged helix DNA-binding domain"/>
    <property type="match status" value="1"/>
</dbReference>
<dbReference type="InterPro" id="IPR055166">
    <property type="entry name" value="Transc_reg_Sar_Rot_HTH"/>
</dbReference>
<evidence type="ECO:0000259" key="8">
    <source>
        <dbReference type="PROSITE" id="PS50995"/>
    </source>
</evidence>
<dbReference type="RefSeq" id="WP_345371383.1">
    <property type="nucleotide sequence ID" value="NZ_BAABJX010000029.1"/>
</dbReference>
<dbReference type="InterPro" id="IPR036390">
    <property type="entry name" value="WH_DNA-bd_sf"/>
</dbReference>
<keyword evidence="2" id="KW-0805">Transcription regulation</keyword>
<protein>
    <recommendedName>
        <fullName evidence="6">HTH-type transcriptional regulator SarZ</fullName>
    </recommendedName>
    <alternativeName>
        <fullName evidence="7">Staphylococcal accessory regulator Z</fullName>
    </alternativeName>
</protein>
<evidence type="ECO:0000256" key="4">
    <source>
        <dbReference type="ARBA" id="ARBA00023163"/>
    </source>
</evidence>
<dbReference type="PROSITE" id="PS50995">
    <property type="entry name" value="HTH_MARR_2"/>
    <property type="match status" value="1"/>
</dbReference>
<accession>A0ABP9DBT6</accession>
<keyword evidence="3" id="KW-0238">DNA-binding</keyword>
<dbReference type="EMBL" id="BAABJX010000029">
    <property type="protein sequence ID" value="GAA4834513.1"/>
    <property type="molecule type" value="Genomic_DNA"/>
</dbReference>
<comment type="subcellular location">
    <subcellularLocation>
        <location evidence="1">Cytoplasm</location>
    </subcellularLocation>
</comment>
<organism evidence="9 10">
    <name type="scientific">Algivirga pacifica</name>
    <dbReference type="NCBI Taxonomy" id="1162670"/>
    <lineage>
        <taxon>Bacteria</taxon>
        <taxon>Pseudomonadati</taxon>
        <taxon>Bacteroidota</taxon>
        <taxon>Cytophagia</taxon>
        <taxon>Cytophagales</taxon>
        <taxon>Flammeovirgaceae</taxon>
        <taxon>Algivirga</taxon>
    </lineage>
</organism>
<dbReference type="PANTHER" id="PTHR42756:SF1">
    <property type="entry name" value="TRANSCRIPTIONAL REPRESSOR OF EMRAB OPERON"/>
    <property type="match status" value="1"/>
</dbReference>
<evidence type="ECO:0000313" key="9">
    <source>
        <dbReference type="EMBL" id="GAA4834513.1"/>
    </source>
</evidence>
<dbReference type="Pfam" id="PF22381">
    <property type="entry name" value="Staph_reg_Sar_Rot"/>
    <property type="match status" value="1"/>
</dbReference>
<dbReference type="InterPro" id="IPR036388">
    <property type="entry name" value="WH-like_DNA-bd_sf"/>
</dbReference>
<evidence type="ECO:0000256" key="6">
    <source>
        <dbReference type="ARBA" id="ARBA00047188"/>
    </source>
</evidence>
<comment type="similarity">
    <text evidence="5">Belongs to the SarZ family.</text>
</comment>
<dbReference type="SMART" id="SM00347">
    <property type="entry name" value="HTH_MARR"/>
    <property type="match status" value="1"/>
</dbReference>